<name>A0A4Y1WSR8_9BACT</name>
<gene>
    <name evidence="1" type="ORF">A5CBH24_04410</name>
</gene>
<proteinExistence type="predicted"/>
<dbReference type="KEGG" id="acou:A5CBH24_04410"/>
<sequence>MLTLGVACWAFGTQAQTFDTRLLSQYDASVLRELYPVCRHTTVSAEQQVRLAERIRQENLRFAELIRCDGGVLAPASETELERMRDNALREILTEEQLLQYYRYEALPAAYARGREAKKIVSKQLQLTYMELKYVNNAFFVIEQETQAAKKFWRGNPAEARDRIRSVYEREIAQLEAKSGIRIDKQMRAVRVVELTDYAPLMPAGK</sequence>
<evidence type="ECO:0000313" key="2">
    <source>
        <dbReference type="Proteomes" id="UP000318946"/>
    </source>
</evidence>
<reference evidence="2" key="1">
    <citation type="submission" date="2019-06" db="EMBL/GenBank/DDBJ databases">
        <title>Alistipes onderdonkii subsp. vulgaris subsp. nov., Alistipes dispar sp. nov. and Alistipes communis sp. nov., isolated from human faeces, and creation of Alistipes onderdonkii subsp. onderdonkii subsp. nov.</title>
        <authorList>
            <person name="Sakamoto M."/>
            <person name="Ikeyama N."/>
            <person name="Ogata Y."/>
            <person name="Suda W."/>
            <person name="Iino T."/>
            <person name="Hattori M."/>
            <person name="Ohkuma M."/>
        </authorList>
    </citation>
    <scope>NUCLEOTIDE SEQUENCE [LARGE SCALE GENOMIC DNA]</scope>
    <source>
        <strain evidence="2">5CBH24</strain>
    </source>
</reference>
<protein>
    <submittedName>
        <fullName evidence="1">Uncharacterized protein</fullName>
    </submittedName>
</protein>
<dbReference type="Proteomes" id="UP000318946">
    <property type="component" value="Chromosome"/>
</dbReference>
<dbReference type="EMBL" id="AP019735">
    <property type="protein sequence ID" value="BBL03128.1"/>
    <property type="molecule type" value="Genomic_DNA"/>
</dbReference>
<organism evidence="1 2">
    <name type="scientific">Alistipes communis</name>
    <dbReference type="NCBI Taxonomy" id="2585118"/>
    <lineage>
        <taxon>Bacteria</taxon>
        <taxon>Pseudomonadati</taxon>
        <taxon>Bacteroidota</taxon>
        <taxon>Bacteroidia</taxon>
        <taxon>Bacteroidales</taxon>
        <taxon>Rikenellaceae</taxon>
        <taxon>Alistipes</taxon>
    </lineage>
</organism>
<evidence type="ECO:0000313" key="1">
    <source>
        <dbReference type="EMBL" id="BBL03128.1"/>
    </source>
</evidence>
<keyword evidence="2" id="KW-1185">Reference proteome</keyword>
<accession>A0A4Y1XR26</accession>
<dbReference type="AlphaFoldDB" id="A0A4Y1WSR8"/>
<dbReference type="RefSeq" id="WP_418163692.1">
    <property type="nucleotide sequence ID" value="NZ_DBEZZJ010000068.1"/>
</dbReference>
<accession>A0A4Y1WSR8</accession>